<evidence type="ECO:0000256" key="8">
    <source>
        <dbReference type="SAM" id="Phobius"/>
    </source>
</evidence>
<evidence type="ECO:0000256" key="2">
    <source>
        <dbReference type="ARBA" id="ARBA00022692"/>
    </source>
</evidence>
<evidence type="ECO:0000256" key="5">
    <source>
        <dbReference type="ARBA" id="ARBA00022840"/>
    </source>
</evidence>
<keyword evidence="1" id="KW-0813">Transport</keyword>
<dbReference type="PROSITE" id="PS50929">
    <property type="entry name" value="ABC_TM1F"/>
    <property type="match status" value="1"/>
</dbReference>
<feature type="transmembrane region" description="Helical" evidence="8">
    <location>
        <begin position="61"/>
        <end position="84"/>
    </location>
</feature>
<gene>
    <name evidence="10 12" type="ORF">BDZ99DRAFT_524928</name>
</gene>
<dbReference type="EMBL" id="MU003710">
    <property type="protein sequence ID" value="KAF2805216.1"/>
    <property type="molecule type" value="Genomic_DNA"/>
</dbReference>
<reference evidence="12" key="2">
    <citation type="submission" date="2020-04" db="EMBL/GenBank/DDBJ databases">
        <authorList>
            <consortium name="NCBI Genome Project"/>
        </authorList>
    </citation>
    <scope>NUCLEOTIDE SEQUENCE</scope>
    <source>
        <strain evidence="12">CBS 304.34</strain>
    </source>
</reference>
<accession>A0A6A6Y8Q5</accession>
<dbReference type="InterPro" id="IPR050173">
    <property type="entry name" value="ABC_transporter_C-like"/>
</dbReference>
<evidence type="ECO:0000256" key="7">
    <source>
        <dbReference type="ARBA" id="ARBA00023136"/>
    </source>
</evidence>
<dbReference type="GeneID" id="54466846"/>
<evidence type="ECO:0000313" key="11">
    <source>
        <dbReference type="Proteomes" id="UP000504636"/>
    </source>
</evidence>
<dbReference type="GO" id="GO:0140359">
    <property type="term" value="F:ABC-type transporter activity"/>
    <property type="evidence" value="ECO:0007669"/>
    <property type="project" value="InterPro"/>
</dbReference>
<dbReference type="InterPro" id="IPR011527">
    <property type="entry name" value="ABC1_TM_dom"/>
</dbReference>
<evidence type="ECO:0000256" key="3">
    <source>
        <dbReference type="ARBA" id="ARBA00022737"/>
    </source>
</evidence>
<evidence type="ECO:0000259" key="9">
    <source>
        <dbReference type="PROSITE" id="PS50929"/>
    </source>
</evidence>
<dbReference type="SUPFAM" id="SSF90123">
    <property type="entry name" value="ABC transporter transmembrane region"/>
    <property type="match status" value="1"/>
</dbReference>
<dbReference type="GO" id="GO:0005524">
    <property type="term" value="F:ATP binding"/>
    <property type="evidence" value="ECO:0007669"/>
    <property type="project" value="UniProtKB-KW"/>
</dbReference>
<reference evidence="12" key="3">
    <citation type="submission" date="2025-04" db="UniProtKB">
        <authorList>
            <consortium name="RefSeq"/>
        </authorList>
    </citation>
    <scope>IDENTIFICATION</scope>
    <source>
        <strain evidence="12">CBS 304.34</strain>
    </source>
</reference>
<dbReference type="InterPro" id="IPR036640">
    <property type="entry name" value="ABC1_TM_sf"/>
</dbReference>
<dbReference type="Proteomes" id="UP000504636">
    <property type="component" value="Unplaced"/>
</dbReference>
<feature type="transmembrane region" description="Helical" evidence="8">
    <location>
        <begin position="90"/>
        <end position="110"/>
    </location>
</feature>
<evidence type="ECO:0000256" key="1">
    <source>
        <dbReference type="ARBA" id="ARBA00022448"/>
    </source>
</evidence>
<dbReference type="AlphaFoldDB" id="A0A6A6Y8Q5"/>
<sequence length="120" mass="13105">MAKTCSAQLLLNSNFLRSRSSIHIILTKNVMNATFAFFDKTSFGEIVNHCSQDMQAVDQDLAVMAVATSHFPVALLGIITLIVIITPAFLVPGVFIGISYYMTGAVYVAGTRKIRQMEST</sequence>
<dbReference type="RefSeq" id="XP_033572180.1">
    <property type="nucleotide sequence ID" value="XM_033725953.1"/>
</dbReference>
<evidence type="ECO:0000313" key="12">
    <source>
        <dbReference type="RefSeq" id="XP_033572180.1"/>
    </source>
</evidence>
<organism evidence="10">
    <name type="scientific">Mytilinidion resinicola</name>
    <dbReference type="NCBI Taxonomy" id="574789"/>
    <lineage>
        <taxon>Eukaryota</taxon>
        <taxon>Fungi</taxon>
        <taxon>Dikarya</taxon>
        <taxon>Ascomycota</taxon>
        <taxon>Pezizomycotina</taxon>
        <taxon>Dothideomycetes</taxon>
        <taxon>Pleosporomycetidae</taxon>
        <taxon>Mytilinidiales</taxon>
        <taxon>Mytilinidiaceae</taxon>
        <taxon>Mytilinidion</taxon>
    </lineage>
</organism>
<evidence type="ECO:0000256" key="4">
    <source>
        <dbReference type="ARBA" id="ARBA00022741"/>
    </source>
</evidence>
<keyword evidence="2 8" id="KW-0812">Transmembrane</keyword>
<keyword evidence="4" id="KW-0547">Nucleotide-binding</keyword>
<evidence type="ECO:0000256" key="6">
    <source>
        <dbReference type="ARBA" id="ARBA00022989"/>
    </source>
</evidence>
<reference evidence="10 12" key="1">
    <citation type="journal article" date="2020" name="Stud. Mycol.">
        <title>101 Dothideomycetes genomes: a test case for predicting lifestyles and emergence of pathogens.</title>
        <authorList>
            <person name="Haridas S."/>
            <person name="Albert R."/>
            <person name="Binder M."/>
            <person name="Bloem J."/>
            <person name="Labutti K."/>
            <person name="Salamov A."/>
            <person name="Andreopoulos B."/>
            <person name="Baker S."/>
            <person name="Barry K."/>
            <person name="Bills G."/>
            <person name="Bluhm B."/>
            <person name="Cannon C."/>
            <person name="Castanera R."/>
            <person name="Culley D."/>
            <person name="Daum C."/>
            <person name="Ezra D."/>
            <person name="Gonzalez J."/>
            <person name="Henrissat B."/>
            <person name="Kuo A."/>
            <person name="Liang C."/>
            <person name="Lipzen A."/>
            <person name="Lutzoni F."/>
            <person name="Magnuson J."/>
            <person name="Mondo S."/>
            <person name="Nolan M."/>
            <person name="Ohm R."/>
            <person name="Pangilinan J."/>
            <person name="Park H.-J."/>
            <person name="Ramirez L."/>
            <person name="Alfaro M."/>
            <person name="Sun H."/>
            <person name="Tritt A."/>
            <person name="Yoshinaga Y."/>
            <person name="Zwiers L.-H."/>
            <person name="Turgeon B."/>
            <person name="Goodwin S."/>
            <person name="Spatafora J."/>
            <person name="Crous P."/>
            <person name="Grigoriev I."/>
        </authorList>
    </citation>
    <scope>NUCLEOTIDE SEQUENCE</scope>
    <source>
        <strain evidence="10 12">CBS 304.34</strain>
    </source>
</reference>
<keyword evidence="5" id="KW-0067">ATP-binding</keyword>
<keyword evidence="7 8" id="KW-0472">Membrane</keyword>
<name>A0A6A6Y8Q5_9PEZI</name>
<keyword evidence="11" id="KW-1185">Reference proteome</keyword>
<keyword evidence="3" id="KW-0677">Repeat</keyword>
<feature type="domain" description="ABC transmembrane type-1" evidence="9">
    <location>
        <begin position="16"/>
        <end position="120"/>
    </location>
</feature>
<dbReference type="Pfam" id="PF00664">
    <property type="entry name" value="ABC_membrane"/>
    <property type="match status" value="1"/>
</dbReference>
<protein>
    <recommendedName>
        <fullName evidence="9">ABC transmembrane type-1 domain-containing protein</fullName>
    </recommendedName>
</protein>
<dbReference type="PANTHER" id="PTHR24223">
    <property type="entry name" value="ATP-BINDING CASSETTE SUB-FAMILY C"/>
    <property type="match status" value="1"/>
</dbReference>
<dbReference type="Gene3D" id="1.20.1560.10">
    <property type="entry name" value="ABC transporter type 1, transmembrane domain"/>
    <property type="match status" value="1"/>
</dbReference>
<dbReference type="PANTHER" id="PTHR24223:SF353">
    <property type="entry name" value="ABC TRANSPORTER ATP-BINDING PROTEIN_PERMEASE VMR1-RELATED"/>
    <property type="match status" value="1"/>
</dbReference>
<keyword evidence="6 8" id="KW-1133">Transmembrane helix</keyword>
<proteinExistence type="predicted"/>
<dbReference type="GO" id="GO:0000329">
    <property type="term" value="C:fungal-type vacuole membrane"/>
    <property type="evidence" value="ECO:0007669"/>
    <property type="project" value="TreeGrafter"/>
</dbReference>
<evidence type="ECO:0000313" key="10">
    <source>
        <dbReference type="EMBL" id="KAF2805216.1"/>
    </source>
</evidence>